<comment type="caution">
    <text evidence="1">The sequence shown here is derived from an EMBL/GenBank/DDBJ whole genome shotgun (WGS) entry which is preliminary data.</text>
</comment>
<sequence>MNSAGAKSVVSKDMQEITQGKETISREVQGHKANLTNPNTSETSKEHSRQVIEHLGGDAAHYSGEDKPRECSRGALESVRQRLPLSDPRPIRVISIDGMMTGLPEGWESDYDGARWFYRYKATGITQYHFPQLGDEFAEFLLDAGTGPLVLSPEESLAIEQQAKRRSISGLNNDTKSAAKTSGSKREKKKIEAIEEEDGMSATGYFDSSSFMYFPGAYTNVSPLGDDDGDEGASSQKPKNDTRNGVLGMTPEVAPPITQSEPIFNLPANHAGVSGNGDQTTSISVSNIQPVAAELPEGGRQMWSPVGYVAELATWETVKCAEELAPVELDATSSTPVPIQTNIARESAELFELPTHRTPVEEKATDVKPTQPIIQPVDSIPLVSASFAYPPLKSNVTSDNGVSPATSSTARIQVSSITNSADLGQNKYQSWNPTQGIVEQQSQMHNKASEALPQISVLQNQDSELGNIGWKTSGNVESPIPGEVPSTLAQPSKPSKATPVEPATNPETVSIPAVLQPAHRPAKEPTPITATNQHSMPGMQGRHDSISDPVASHDPSVTPYVLKPGGSQLNGNLQENVGNVSSSSSSSHYPQGSAPSQPPPQVVQASPGHGGQPGVTRVHTLPDHPPSTNPSPPKMNGSPGFLLFHEIPSASNLSTHGITTYPEQFESSAGTPHSSGSGRIHSQSANSLEEQIPVVAPLSFVKRHSSKSSGVSSITPDTQGSSLHSDKPTVAPPDEISDEISEVISVISSFTPQETPAPSLRPYQYPTHTGLGGNYTPSSTSTSNGACAPTNATNATTPPMNAQSQLPGIGVQKPSAFPQVSEQATPAAVNISVPISVTATAPVAQTNIISSPGGVGISTMQITSATQAIHRPSPPIQGSLNQHQKPPPLPSSQTMNPSKISEPPGPLKPQGNAPNPFPQTSATIAASRPPAQAGSGITHPNPAHQSQVSSPAQSIASLHISQASTPSNTFATVNNLPGPPNGPSVNSNPTATPPVRPPSVTSHSPPVANPPVKPYPMLPGQVTPLPSQVGSAPVPPPTQQPMFNNHAKPTVNTPAASGPKPTQTAAAGPTQLHTTPAQSNPVLNPVLNAPQGSMIYGPAPSQVSMKPPQQQTHSPLPHSGASHAGGHQSAPNQPQPQQTTSFPLQTTTIQPHNPQMVLPHPTGGAPVVGQHTFPPPPVAPTQQLTQSTQGVTSPVATTQGKPFTSAQATAALTDAGKGMKKWAKKMLKIPPLSRRRLELAVLSSMGVNGVAGAQLASSLYASANRPPLAHAQTAPPHAHGAPGTVPQLQSMQAGQPYQQPGRPQIGHPQAGHSLPVQAQPIHQPVGVQTPGRPPVIQNPALAAGVAVNFNAQAQAQASFMQQQQFPPGRPVVVGIPPPPPLPPPMFNAGPPGPQGPARSDVDPNLAAAAAVVAGSAVAAAFRQDNAQSQQAHGNAGGHAQPAHATNAEPHHEQAYGSSIPPQAPVAYGDNNYAAADTTHSVNNTYVENTEVVNNTIYIDNSTSVVTDTTFNSTGYADTTSFGGIDVTASASVDASMNSTFYADSSATTFSMDESMNVASTSGFAMASVDYSGSGYGDFDF</sequence>
<evidence type="ECO:0000313" key="1">
    <source>
        <dbReference type="EMBL" id="KAJ2986866.1"/>
    </source>
</evidence>
<dbReference type="Proteomes" id="UP001143856">
    <property type="component" value="Unassembled WGS sequence"/>
</dbReference>
<protein>
    <submittedName>
        <fullName evidence="1">Uncharacterized protein</fullName>
    </submittedName>
</protein>
<keyword evidence="2" id="KW-1185">Reference proteome</keyword>
<accession>A0ACC1P799</accession>
<gene>
    <name evidence="1" type="ORF">NUW58_g4827</name>
</gene>
<evidence type="ECO:0000313" key="2">
    <source>
        <dbReference type="Proteomes" id="UP001143856"/>
    </source>
</evidence>
<reference evidence="1" key="1">
    <citation type="submission" date="2022-10" db="EMBL/GenBank/DDBJ databases">
        <title>Genome Sequence of Xylaria curta.</title>
        <authorList>
            <person name="Buettner E."/>
        </authorList>
    </citation>
    <scope>NUCLEOTIDE SEQUENCE</scope>
    <source>
        <strain evidence="1">Babe10</strain>
    </source>
</reference>
<proteinExistence type="predicted"/>
<organism evidence="1 2">
    <name type="scientific">Xylaria curta</name>
    <dbReference type="NCBI Taxonomy" id="42375"/>
    <lineage>
        <taxon>Eukaryota</taxon>
        <taxon>Fungi</taxon>
        <taxon>Dikarya</taxon>
        <taxon>Ascomycota</taxon>
        <taxon>Pezizomycotina</taxon>
        <taxon>Sordariomycetes</taxon>
        <taxon>Xylariomycetidae</taxon>
        <taxon>Xylariales</taxon>
        <taxon>Xylariaceae</taxon>
        <taxon>Xylaria</taxon>
    </lineage>
</organism>
<dbReference type="EMBL" id="JAPDGR010000882">
    <property type="protein sequence ID" value="KAJ2986866.1"/>
    <property type="molecule type" value="Genomic_DNA"/>
</dbReference>
<name>A0ACC1P799_9PEZI</name>